<dbReference type="SMART" id="SM00358">
    <property type="entry name" value="DSRM"/>
    <property type="match status" value="2"/>
</dbReference>
<dbReference type="Proteomes" id="UP000653305">
    <property type="component" value="Unassembled WGS sequence"/>
</dbReference>
<dbReference type="Gene3D" id="3.30.160.20">
    <property type="match status" value="2"/>
</dbReference>
<dbReference type="AlphaFoldDB" id="A0A830B0K3"/>
<dbReference type="PROSITE" id="PS50137">
    <property type="entry name" value="DS_RBD"/>
    <property type="match status" value="2"/>
</dbReference>
<gene>
    <name evidence="6" type="ORF">PHJA_000026700</name>
</gene>
<dbReference type="PANTHER" id="PTHR46031">
    <property type="match status" value="1"/>
</dbReference>
<evidence type="ECO:0000313" key="6">
    <source>
        <dbReference type="EMBL" id="GFP78832.1"/>
    </source>
</evidence>
<comment type="caution">
    <text evidence="6">The sequence shown here is derived from an EMBL/GenBank/DDBJ whole genome shotgun (WGS) entry which is preliminary data.</text>
</comment>
<feature type="compositionally biased region" description="Basic residues" evidence="4">
    <location>
        <begin position="316"/>
        <end position="326"/>
    </location>
</feature>
<dbReference type="OrthoDB" id="5988181at2759"/>
<dbReference type="GO" id="GO:0003723">
    <property type="term" value="F:RNA binding"/>
    <property type="evidence" value="ECO:0007669"/>
    <property type="project" value="UniProtKB-UniRule"/>
</dbReference>
<organism evidence="6 7">
    <name type="scientific">Phtheirospermum japonicum</name>
    <dbReference type="NCBI Taxonomy" id="374723"/>
    <lineage>
        <taxon>Eukaryota</taxon>
        <taxon>Viridiplantae</taxon>
        <taxon>Streptophyta</taxon>
        <taxon>Embryophyta</taxon>
        <taxon>Tracheophyta</taxon>
        <taxon>Spermatophyta</taxon>
        <taxon>Magnoliopsida</taxon>
        <taxon>eudicotyledons</taxon>
        <taxon>Gunneridae</taxon>
        <taxon>Pentapetalae</taxon>
        <taxon>asterids</taxon>
        <taxon>lamiids</taxon>
        <taxon>Lamiales</taxon>
        <taxon>Orobanchaceae</taxon>
        <taxon>Orobanchaceae incertae sedis</taxon>
        <taxon>Phtheirospermum</taxon>
    </lineage>
</organism>
<evidence type="ECO:0000313" key="7">
    <source>
        <dbReference type="Proteomes" id="UP000653305"/>
    </source>
</evidence>
<dbReference type="Pfam" id="PF00035">
    <property type="entry name" value="dsrm"/>
    <property type="match status" value="2"/>
</dbReference>
<keyword evidence="7" id="KW-1185">Reference proteome</keyword>
<evidence type="ECO:0000256" key="3">
    <source>
        <dbReference type="PROSITE-ProRule" id="PRU00266"/>
    </source>
</evidence>
<proteinExistence type="predicted"/>
<evidence type="ECO:0000256" key="2">
    <source>
        <dbReference type="ARBA" id="ARBA00022884"/>
    </source>
</evidence>
<evidence type="ECO:0000256" key="4">
    <source>
        <dbReference type="SAM" id="MobiDB-lite"/>
    </source>
</evidence>
<reference evidence="6" key="1">
    <citation type="submission" date="2020-07" db="EMBL/GenBank/DDBJ databases">
        <title>Ethylene signaling mediates host invasion by parasitic plants.</title>
        <authorList>
            <person name="Yoshida S."/>
        </authorList>
    </citation>
    <scope>NUCLEOTIDE SEQUENCE</scope>
    <source>
        <strain evidence="6">Okayama</strain>
    </source>
</reference>
<dbReference type="EMBL" id="BMAC01000002">
    <property type="protein sequence ID" value="GFP78832.1"/>
    <property type="molecule type" value="Genomic_DNA"/>
</dbReference>
<dbReference type="PANTHER" id="PTHR46031:SF37">
    <property type="entry name" value="DRBM DOMAIN-CONTAINING PROTEIN"/>
    <property type="match status" value="1"/>
</dbReference>
<accession>A0A830B0K3</accession>
<keyword evidence="2 3" id="KW-0694">RNA-binding</keyword>
<dbReference type="SUPFAM" id="SSF54768">
    <property type="entry name" value="dsRNA-binding domain-like"/>
    <property type="match status" value="2"/>
</dbReference>
<evidence type="ECO:0000259" key="5">
    <source>
        <dbReference type="PROSITE" id="PS50137"/>
    </source>
</evidence>
<feature type="compositionally biased region" description="Polar residues" evidence="4">
    <location>
        <begin position="330"/>
        <end position="344"/>
    </location>
</feature>
<dbReference type="InterPro" id="IPR014720">
    <property type="entry name" value="dsRBD_dom"/>
</dbReference>
<sequence>MPVTHSLGPWFKLCGIPKAFMFKNRLQEYTQKASIPLPVYQTFTEEDKRVPHFRSQVWVDGTCFASPNSYPTKKLAEQDAAKHALIGLREKVKNEGHLRLHEFLLHEDTVFCKSIVHEYASKMNMKPTYATNETEAFIPMFVSSLQLNDVTYVGQASKNKKEAEQSAARAAILSILGSESSTSMSEIVKSKFKLYDALQKVKESPIIQDGGNNEPGAVNLSTEDKKNEVVAVTGPPPAEIPQPSTLVPFPAIVQNVLPEPNTEASRELVHVFKKPKLLQAPPSPSAIAPPALSVPMVPLIDFVPPVSEQAPATGKKQNRKKRKPKNKGQLQNPTPITMIPQSSAPAAFTMAQ</sequence>
<keyword evidence="1" id="KW-0677">Repeat</keyword>
<feature type="domain" description="DRBM" evidence="5">
    <location>
        <begin position="21"/>
        <end position="90"/>
    </location>
</feature>
<feature type="domain" description="DRBM" evidence="5">
    <location>
        <begin position="111"/>
        <end position="177"/>
    </location>
</feature>
<name>A0A830B0K3_9LAMI</name>
<protein>
    <submittedName>
        <fullName evidence="6">Double-stranded RNA-binding protein 4</fullName>
    </submittedName>
</protein>
<evidence type="ECO:0000256" key="1">
    <source>
        <dbReference type="ARBA" id="ARBA00022737"/>
    </source>
</evidence>
<feature type="region of interest" description="Disordered" evidence="4">
    <location>
        <begin position="307"/>
        <end position="352"/>
    </location>
</feature>